<sequence length="54" mass="6281">MAQSKEATVYLVAQQYLSEKFGIPSEKIRDFELASTFGNDGRDRQQVSHFRWDV</sequence>
<proteinExistence type="predicted"/>
<accession>E9HHR4</accession>
<gene>
    <name evidence="1" type="ORF">DAPPUDRAFT_329834</name>
</gene>
<evidence type="ECO:0000313" key="2">
    <source>
        <dbReference type="Proteomes" id="UP000000305"/>
    </source>
</evidence>
<dbReference type="Proteomes" id="UP000000305">
    <property type="component" value="Unassembled WGS sequence"/>
</dbReference>
<dbReference type="AlphaFoldDB" id="E9HHR4"/>
<evidence type="ECO:0000313" key="1">
    <source>
        <dbReference type="EMBL" id="EFX68674.1"/>
    </source>
</evidence>
<name>E9HHR4_DAPPU</name>
<dbReference type="KEGG" id="dpx:DAPPUDRAFT_329834"/>
<dbReference type="HOGENOM" id="CLU_3052425_0_0_1"/>
<protein>
    <submittedName>
        <fullName evidence="1">Uncharacterized protein</fullName>
    </submittedName>
</protein>
<dbReference type="EMBL" id="GL732650">
    <property type="protein sequence ID" value="EFX68674.1"/>
    <property type="molecule type" value="Genomic_DNA"/>
</dbReference>
<reference evidence="1 2" key="1">
    <citation type="journal article" date="2011" name="Science">
        <title>The ecoresponsive genome of Daphnia pulex.</title>
        <authorList>
            <person name="Colbourne J.K."/>
            <person name="Pfrender M.E."/>
            <person name="Gilbert D."/>
            <person name="Thomas W.K."/>
            <person name="Tucker A."/>
            <person name="Oakley T.H."/>
            <person name="Tokishita S."/>
            <person name="Aerts A."/>
            <person name="Arnold G.J."/>
            <person name="Basu M.K."/>
            <person name="Bauer D.J."/>
            <person name="Caceres C.E."/>
            <person name="Carmel L."/>
            <person name="Casola C."/>
            <person name="Choi J.H."/>
            <person name="Detter J.C."/>
            <person name="Dong Q."/>
            <person name="Dusheyko S."/>
            <person name="Eads B.D."/>
            <person name="Frohlich T."/>
            <person name="Geiler-Samerotte K.A."/>
            <person name="Gerlach D."/>
            <person name="Hatcher P."/>
            <person name="Jogdeo S."/>
            <person name="Krijgsveld J."/>
            <person name="Kriventseva E.V."/>
            <person name="Kultz D."/>
            <person name="Laforsch C."/>
            <person name="Lindquist E."/>
            <person name="Lopez J."/>
            <person name="Manak J.R."/>
            <person name="Muller J."/>
            <person name="Pangilinan J."/>
            <person name="Patwardhan R.P."/>
            <person name="Pitluck S."/>
            <person name="Pritham E.J."/>
            <person name="Rechtsteiner A."/>
            <person name="Rho M."/>
            <person name="Rogozin I.B."/>
            <person name="Sakarya O."/>
            <person name="Salamov A."/>
            <person name="Schaack S."/>
            <person name="Shapiro H."/>
            <person name="Shiga Y."/>
            <person name="Skalitzky C."/>
            <person name="Smith Z."/>
            <person name="Souvorov A."/>
            <person name="Sung W."/>
            <person name="Tang Z."/>
            <person name="Tsuchiya D."/>
            <person name="Tu H."/>
            <person name="Vos H."/>
            <person name="Wang M."/>
            <person name="Wolf Y.I."/>
            <person name="Yamagata H."/>
            <person name="Yamada T."/>
            <person name="Ye Y."/>
            <person name="Shaw J.R."/>
            <person name="Andrews J."/>
            <person name="Crease T.J."/>
            <person name="Tang H."/>
            <person name="Lucas S.M."/>
            <person name="Robertson H.M."/>
            <person name="Bork P."/>
            <person name="Koonin E.V."/>
            <person name="Zdobnov E.M."/>
            <person name="Grigoriev I.V."/>
            <person name="Lynch M."/>
            <person name="Boore J.L."/>
        </authorList>
    </citation>
    <scope>NUCLEOTIDE SEQUENCE [LARGE SCALE GENOMIC DNA]</scope>
</reference>
<dbReference type="InParanoid" id="E9HHR4"/>
<keyword evidence="2" id="KW-1185">Reference proteome</keyword>
<organism evidence="1 2">
    <name type="scientific">Daphnia pulex</name>
    <name type="common">Water flea</name>
    <dbReference type="NCBI Taxonomy" id="6669"/>
    <lineage>
        <taxon>Eukaryota</taxon>
        <taxon>Metazoa</taxon>
        <taxon>Ecdysozoa</taxon>
        <taxon>Arthropoda</taxon>
        <taxon>Crustacea</taxon>
        <taxon>Branchiopoda</taxon>
        <taxon>Diplostraca</taxon>
        <taxon>Cladocera</taxon>
        <taxon>Anomopoda</taxon>
        <taxon>Daphniidae</taxon>
        <taxon>Daphnia</taxon>
    </lineage>
</organism>